<dbReference type="STRING" id="227316.GA0070604_5418"/>
<protein>
    <recommendedName>
        <fullName evidence="4">Magnesium transporter NIPA</fullName>
    </recommendedName>
</protein>
<feature type="transmembrane region" description="Helical" evidence="1">
    <location>
        <begin position="104"/>
        <end position="123"/>
    </location>
</feature>
<feature type="transmembrane region" description="Helical" evidence="1">
    <location>
        <begin position="129"/>
        <end position="150"/>
    </location>
</feature>
<feature type="transmembrane region" description="Helical" evidence="1">
    <location>
        <begin position="221"/>
        <end position="240"/>
    </location>
</feature>
<dbReference type="PANTHER" id="PTHR40761:SF1">
    <property type="entry name" value="CONSERVED INTEGRAL MEMBRANE ALANINE VALINE AND LEUCINE RICH PROTEIN-RELATED"/>
    <property type="match status" value="1"/>
</dbReference>
<evidence type="ECO:0000313" key="3">
    <source>
        <dbReference type="Proteomes" id="UP000199696"/>
    </source>
</evidence>
<dbReference type="OrthoDB" id="3357727at2"/>
<evidence type="ECO:0000313" key="2">
    <source>
        <dbReference type="EMBL" id="SCL65357.1"/>
    </source>
</evidence>
<organism evidence="2 3">
    <name type="scientific">Micromonospora eburnea</name>
    <dbReference type="NCBI Taxonomy" id="227316"/>
    <lineage>
        <taxon>Bacteria</taxon>
        <taxon>Bacillati</taxon>
        <taxon>Actinomycetota</taxon>
        <taxon>Actinomycetes</taxon>
        <taxon>Micromonosporales</taxon>
        <taxon>Micromonosporaceae</taxon>
        <taxon>Micromonospora</taxon>
    </lineage>
</organism>
<name>A0A1C6VGN7_9ACTN</name>
<evidence type="ECO:0000256" key="1">
    <source>
        <dbReference type="SAM" id="Phobius"/>
    </source>
</evidence>
<proteinExistence type="predicted"/>
<keyword evidence="1" id="KW-0812">Transmembrane</keyword>
<dbReference type="EMBL" id="FMHY01000002">
    <property type="protein sequence ID" value="SCL65357.1"/>
    <property type="molecule type" value="Genomic_DNA"/>
</dbReference>
<sequence length="299" mass="30870">MVSSGWCFLAAMIVAYGFANLLQSVAAARTTLHHTFDPGLLLRLASHRTYLVGLLCQVTGFVFAFLARRDLPLFLVQASVAAGLGVTAVLGVLVLKWRLPVAEVLLLVLLFGGITALVLAAQPAPSRQLGAAGLAGLAVALVVIAVVGFFTARLRGAPGSVALGSLAGMAFSAAAVAARPLASADSAEAFVRDPLLYLLIAHSVVGQLLLGLAMQRGSTTAAVAAMDAAGAVPAAIIGLLLLNDRIWPGREWLAGVGFLATLVAVVGLTRYAEPQHHHAVARGRERPMVVAGTAARPRR</sequence>
<feature type="transmembrane region" description="Helical" evidence="1">
    <location>
        <begin position="162"/>
        <end position="182"/>
    </location>
</feature>
<keyword evidence="1" id="KW-1133">Transmembrane helix</keyword>
<evidence type="ECO:0008006" key="4">
    <source>
        <dbReference type="Google" id="ProtNLM"/>
    </source>
</evidence>
<feature type="transmembrane region" description="Helical" evidence="1">
    <location>
        <begin position="73"/>
        <end position="95"/>
    </location>
</feature>
<gene>
    <name evidence="2" type="ORF">GA0070604_5418</name>
</gene>
<feature type="transmembrane region" description="Helical" evidence="1">
    <location>
        <begin position="194"/>
        <end position="214"/>
    </location>
</feature>
<dbReference type="PANTHER" id="PTHR40761">
    <property type="entry name" value="CONSERVED INTEGRAL MEMBRANE ALANINE VALINE AND LEUCINE RICH PROTEIN-RELATED"/>
    <property type="match status" value="1"/>
</dbReference>
<dbReference type="Proteomes" id="UP000199696">
    <property type="component" value="Unassembled WGS sequence"/>
</dbReference>
<feature type="transmembrane region" description="Helical" evidence="1">
    <location>
        <begin position="252"/>
        <end position="272"/>
    </location>
</feature>
<keyword evidence="1" id="KW-0472">Membrane</keyword>
<dbReference type="AlphaFoldDB" id="A0A1C6VGN7"/>
<feature type="transmembrane region" description="Helical" evidence="1">
    <location>
        <begin position="6"/>
        <end position="28"/>
    </location>
</feature>
<reference evidence="3" key="1">
    <citation type="submission" date="2016-06" db="EMBL/GenBank/DDBJ databases">
        <authorList>
            <person name="Varghese N."/>
            <person name="Submissions Spin"/>
        </authorList>
    </citation>
    <scope>NUCLEOTIDE SEQUENCE [LARGE SCALE GENOMIC DNA]</scope>
    <source>
        <strain evidence="3">DSM 44814</strain>
    </source>
</reference>
<keyword evidence="3" id="KW-1185">Reference proteome</keyword>
<accession>A0A1C6VGN7</accession>